<keyword evidence="1" id="KW-0812">Transmembrane</keyword>
<evidence type="ECO:0000256" key="1">
    <source>
        <dbReference type="SAM" id="Phobius"/>
    </source>
</evidence>
<proteinExistence type="predicted"/>
<evidence type="ECO:0000313" key="3">
    <source>
        <dbReference type="EMBL" id="KAA1193271.1"/>
    </source>
</evidence>
<feature type="transmembrane region" description="Helical" evidence="1">
    <location>
        <begin position="38"/>
        <end position="62"/>
    </location>
</feature>
<comment type="caution">
    <text evidence="3">The sequence shown here is derived from an EMBL/GenBank/DDBJ whole genome shotgun (WGS) entry which is preliminary data.</text>
</comment>
<dbReference type="InterPro" id="IPR032816">
    <property type="entry name" value="VTT_dom"/>
</dbReference>
<dbReference type="Proteomes" id="UP000323708">
    <property type="component" value="Unassembled WGS sequence"/>
</dbReference>
<gene>
    <name evidence="3" type="ORF">F0M18_05370</name>
</gene>
<dbReference type="RefSeq" id="WP_149610378.1">
    <property type="nucleotide sequence ID" value="NZ_VTUX01000002.1"/>
</dbReference>
<dbReference type="PANTHER" id="PTHR42709">
    <property type="entry name" value="ALKALINE PHOSPHATASE LIKE PROTEIN"/>
    <property type="match status" value="1"/>
</dbReference>
<dbReference type="InterPro" id="IPR051311">
    <property type="entry name" value="DedA_domain"/>
</dbReference>
<dbReference type="GO" id="GO:0005886">
    <property type="term" value="C:plasma membrane"/>
    <property type="evidence" value="ECO:0007669"/>
    <property type="project" value="UniProtKB-ARBA"/>
</dbReference>
<evidence type="ECO:0000313" key="4">
    <source>
        <dbReference type="Proteomes" id="UP000323708"/>
    </source>
</evidence>
<feature type="domain" description="VTT" evidence="2">
    <location>
        <begin position="26"/>
        <end position="137"/>
    </location>
</feature>
<reference evidence="3 4" key="1">
    <citation type="submission" date="2019-09" db="EMBL/GenBank/DDBJ databases">
        <authorList>
            <person name="Chen X.-Y."/>
        </authorList>
    </citation>
    <scope>NUCLEOTIDE SEQUENCE [LARGE SCALE GENOMIC DNA]</scope>
    <source>
        <strain evidence="3 4">NY5</strain>
    </source>
</reference>
<evidence type="ECO:0000259" key="2">
    <source>
        <dbReference type="Pfam" id="PF09335"/>
    </source>
</evidence>
<dbReference type="Pfam" id="PF09335">
    <property type="entry name" value="VTT_dom"/>
    <property type="match status" value="1"/>
</dbReference>
<feature type="transmembrane region" description="Helical" evidence="1">
    <location>
        <begin position="115"/>
        <end position="141"/>
    </location>
</feature>
<keyword evidence="4" id="KW-1185">Reference proteome</keyword>
<accession>A0A5B0X4P7</accession>
<keyword evidence="1" id="KW-0472">Membrane</keyword>
<sequence length="143" mass="15946">MEAYLGLFASAFLAATLLPAYSEILFAGLLQAGYDPLLLLAWASAGNTLGAAVNWLLGRYLLHFQDRKWFPFKTDSLGAAQRWFNKWGVWSLLLAWMPIGGDALTFIAGMMRVRFWLFFLLTAVGKTARYAILLGAFDLLYPG</sequence>
<keyword evidence="1" id="KW-1133">Transmembrane helix</keyword>
<name>A0A5B0X4P7_9GAMM</name>
<protein>
    <submittedName>
        <fullName evidence="3">DedA family protein</fullName>
    </submittedName>
</protein>
<organism evidence="3 4">
    <name type="scientific">Pseudohalioglobus sediminis</name>
    <dbReference type="NCBI Taxonomy" id="2606449"/>
    <lineage>
        <taxon>Bacteria</taxon>
        <taxon>Pseudomonadati</taxon>
        <taxon>Pseudomonadota</taxon>
        <taxon>Gammaproteobacteria</taxon>
        <taxon>Cellvibrionales</taxon>
        <taxon>Halieaceae</taxon>
        <taxon>Pseudohalioglobus</taxon>
    </lineage>
</organism>
<dbReference type="EMBL" id="VTUX01000002">
    <property type="protein sequence ID" value="KAA1193271.1"/>
    <property type="molecule type" value="Genomic_DNA"/>
</dbReference>
<dbReference type="PANTHER" id="PTHR42709:SF4">
    <property type="entry name" value="INNER MEMBRANE PROTEIN YQAA"/>
    <property type="match status" value="1"/>
</dbReference>
<dbReference type="AlphaFoldDB" id="A0A5B0X4P7"/>